<sequence>EDYETPQKIVVDLEDSIVPKSVDLDED</sequence>
<evidence type="ECO:0000313" key="1">
    <source>
        <dbReference type="EMBL" id="MCI96718.1"/>
    </source>
</evidence>
<dbReference type="EMBL" id="LXQA011422280">
    <property type="protein sequence ID" value="MCI96718.1"/>
    <property type="molecule type" value="Genomic_DNA"/>
</dbReference>
<proteinExistence type="predicted"/>
<name>A0A392W7R8_9FABA</name>
<protein>
    <submittedName>
        <fullName evidence="1">Uncharacterized protein</fullName>
    </submittedName>
</protein>
<organism evidence="1 2">
    <name type="scientific">Trifolium medium</name>
    <dbReference type="NCBI Taxonomy" id="97028"/>
    <lineage>
        <taxon>Eukaryota</taxon>
        <taxon>Viridiplantae</taxon>
        <taxon>Streptophyta</taxon>
        <taxon>Embryophyta</taxon>
        <taxon>Tracheophyta</taxon>
        <taxon>Spermatophyta</taxon>
        <taxon>Magnoliopsida</taxon>
        <taxon>eudicotyledons</taxon>
        <taxon>Gunneridae</taxon>
        <taxon>Pentapetalae</taxon>
        <taxon>rosids</taxon>
        <taxon>fabids</taxon>
        <taxon>Fabales</taxon>
        <taxon>Fabaceae</taxon>
        <taxon>Papilionoideae</taxon>
        <taxon>50 kb inversion clade</taxon>
        <taxon>NPAAA clade</taxon>
        <taxon>Hologalegina</taxon>
        <taxon>IRL clade</taxon>
        <taxon>Trifolieae</taxon>
        <taxon>Trifolium</taxon>
    </lineage>
</organism>
<feature type="non-terminal residue" evidence="1">
    <location>
        <position position="1"/>
    </location>
</feature>
<accession>A0A392W7R8</accession>
<comment type="caution">
    <text evidence="1">The sequence shown here is derived from an EMBL/GenBank/DDBJ whole genome shotgun (WGS) entry which is preliminary data.</text>
</comment>
<keyword evidence="2" id="KW-1185">Reference proteome</keyword>
<dbReference type="AlphaFoldDB" id="A0A392W7R8"/>
<evidence type="ECO:0000313" key="2">
    <source>
        <dbReference type="Proteomes" id="UP000265520"/>
    </source>
</evidence>
<dbReference type="Proteomes" id="UP000265520">
    <property type="component" value="Unassembled WGS sequence"/>
</dbReference>
<reference evidence="1 2" key="1">
    <citation type="journal article" date="2018" name="Front. Plant Sci.">
        <title>Red Clover (Trifolium pratense) and Zigzag Clover (T. medium) - A Picture of Genomic Similarities and Differences.</title>
        <authorList>
            <person name="Dluhosova J."/>
            <person name="Istvanek J."/>
            <person name="Nedelnik J."/>
            <person name="Repkova J."/>
        </authorList>
    </citation>
    <scope>NUCLEOTIDE SEQUENCE [LARGE SCALE GENOMIC DNA]</scope>
    <source>
        <strain evidence="2">cv. 10/8</strain>
        <tissue evidence="1">Leaf</tissue>
    </source>
</reference>